<comment type="caution">
    <text evidence="1">The sequence shown here is derived from an EMBL/GenBank/DDBJ whole genome shotgun (WGS) entry which is preliminary data.</text>
</comment>
<keyword evidence="2" id="KW-1185">Reference proteome</keyword>
<organism evidence="1 2">
    <name type="scientific">Dentiscutata heterogama</name>
    <dbReference type="NCBI Taxonomy" id="1316150"/>
    <lineage>
        <taxon>Eukaryota</taxon>
        <taxon>Fungi</taxon>
        <taxon>Fungi incertae sedis</taxon>
        <taxon>Mucoromycota</taxon>
        <taxon>Glomeromycotina</taxon>
        <taxon>Glomeromycetes</taxon>
        <taxon>Diversisporales</taxon>
        <taxon>Gigasporaceae</taxon>
        <taxon>Dentiscutata</taxon>
    </lineage>
</organism>
<feature type="non-terminal residue" evidence="1">
    <location>
        <position position="1"/>
    </location>
</feature>
<dbReference type="Proteomes" id="UP000789702">
    <property type="component" value="Unassembled WGS sequence"/>
</dbReference>
<proteinExistence type="predicted"/>
<gene>
    <name evidence="1" type="ORF">DHETER_LOCUS6674</name>
</gene>
<name>A0ACA9MFT9_9GLOM</name>
<evidence type="ECO:0000313" key="1">
    <source>
        <dbReference type="EMBL" id="CAG8586166.1"/>
    </source>
</evidence>
<dbReference type="EMBL" id="CAJVPU010008642">
    <property type="protein sequence ID" value="CAG8586166.1"/>
    <property type="molecule type" value="Genomic_DNA"/>
</dbReference>
<sequence length="96" mass="10443">KLNTKFINGNFKLNDECIDGITKDAANAGGFACTKDNKLLQCLHNKFIVIQDCIKNNLICASVPNTHRDGVSVGCQFKNGGNSPSSRIDNARNCKK</sequence>
<reference evidence="1" key="1">
    <citation type="submission" date="2021-06" db="EMBL/GenBank/DDBJ databases">
        <authorList>
            <person name="Kallberg Y."/>
            <person name="Tangrot J."/>
            <person name="Rosling A."/>
        </authorList>
    </citation>
    <scope>NUCLEOTIDE SEQUENCE</scope>
    <source>
        <strain evidence="1">IL203A</strain>
    </source>
</reference>
<protein>
    <submittedName>
        <fullName evidence="1">16042_t:CDS:1</fullName>
    </submittedName>
</protein>
<accession>A0ACA9MFT9</accession>
<evidence type="ECO:0000313" key="2">
    <source>
        <dbReference type="Proteomes" id="UP000789702"/>
    </source>
</evidence>